<sequence>MNRKMMSLWLSVALGLCTEHVMALTDIKQDRKMHQRFGHLNLQGTILEPTCTISAGSRDQVISLSTLSIPSLVVDGQGPIEYFSIRLAQCTLIDKKGTAAKQPRFIATFDGQAQNGYFRLSGDAKGASLAIADRYGRLATPGKPLPPVDIDTNTLSLLYQARIIKNNDIPRAGNYQAPLRFKLEYY</sequence>
<dbReference type="PATRIC" id="fig|1354337.4.peg.2497"/>
<gene>
    <name evidence="6" type="ORF">M983_2431</name>
</gene>
<reference evidence="6 7" key="1">
    <citation type="submission" date="2016-04" db="EMBL/GenBank/DDBJ databases">
        <title>ATOL: Assembling a taxonomically balanced genome-scale reconstruction of the evolutionary history of the Enterobacteriaceae.</title>
        <authorList>
            <person name="Plunkett G.III."/>
            <person name="Neeno-Eckwall E.C."/>
            <person name="Glasner J.D."/>
            <person name="Perna N.T."/>
        </authorList>
    </citation>
    <scope>NUCLEOTIDE SEQUENCE [LARGE SCALE GENOMIC DNA]</scope>
    <source>
        <strain evidence="6 7">ATCC 19692</strain>
    </source>
</reference>
<evidence type="ECO:0000313" key="7">
    <source>
        <dbReference type="Proteomes" id="UP000094023"/>
    </source>
</evidence>
<evidence type="ECO:0000256" key="1">
    <source>
        <dbReference type="ARBA" id="ARBA00004561"/>
    </source>
</evidence>
<keyword evidence="4" id="KW-0281">Fimbrium</keyword>
<evidence type="ECO:0000313" key="6">
    <source>
        <dbReference type="EMBL" id="OAT24993.1"/>
    </source>
</evidence>
<dbReference type="InterPro" id="IPR036937">
    <property type="entry name" value="Adhesion_dom_fimbrial_sf"/>
</dbReference>
<dbReference type="RefSeq" id="WP_066751248.1">
    <property type="nucleotide sequence ID" value="NZ_LXEN01000116.1"/>
</dbReference>
<dbReference type="InterPro" id="IPR050263">
    <property type="entry name" value="Bact_Fimbrial_Adh_Pro"/>
</dbReference>
<accession>A0A198FJD4</accession>
<name>A0A198FJD4_9GAMM</name>
<comment type="caution">
    <text evidence="6">The sequence shown here is derived from an EMBL/GenBank/DDBJ whole genome shotgun (WGS) entry which is preliminary data.</text>
</comment>
<dbReference type="AlphaFoldDB" id="A0A198FJD4"/>
<proteinExistence type="inferred from homology"/>
<feature type="signal peptide" evidence="5">
    <location>
        <begin position="1"/>
        <end position="23"/>
    </location>
</feature>
<keyword evidence="3 5" id="KW-0732">Signal</keyword>
<evidence type="ECO:0000256" key="5">
    <source>
        <dbReference type="SAM" id="SignalP"/>
    </source>
</evidence>
<evidence type="ECO:0000256" key="2">
    <source>
        <dbReference type="ARBA" id="ARBA00006671"/>
    </source>
</evidence>
<protein>
    <submittedName>
        <fullName evidence="6">MrfB family protein</fullName>
    </submittedName>
</protein>
<comment type="subcellular location">
    <subcellularLocation>
        <location evidence="1">Fimbrium</location>
    </subcellularLocation>
</comment>
<dbReference type="Gene3D" id="2.60.40.1090">
    <property type="entry name" value="Fimbrial-type adhesion domain"/>
    <property type="match status" value="1"/>
</dbReference>
<dbReference type="GO" id="GO:0043709">
    <property type="term" value="P:cell adhesion involved in single-species biofilm formation"/>
    <property type="evidence" value="ECO:0007669"/>
    <property type="project" value="TreeGrafter"/>
</dbReference>
<dbReference type="PANTHER" id="PTHR33420">
    <property type="entry name" value="FIMBRIAL SUBUNIT ELFA-RELATED"/>
    <property type="match status" value="1"/>
</dbReference>
<dbReference type="GO" id="GO:0009289">
    <property type="term" value="C:pilus"/>
    <property type="evidence" value="ECO:0007669"/>
    <property type="project" value="UniProtKB-SubCell"/>
</dbReference>
<dbReference type="Proteomes" id="UP000094023">
    <property type="component" value="Unassembled WGS sequence"/>
</dbReference>
<feature type="chain" id="PRO_5008278799" evidence="5">
    <location>
        <begin position="24"/>
        <end position="186"/>
    </location>
</feature>
<dbReference type="SUPFAM" id="SSF49401">
    <property type="entry name" value="Bacterial adhesins"/>
    <property type="match status" value="1"/>
</dbReference>
<evidence type="ECO:0000256" key="4">
    <source>
        <dbReference type="ARBA" id="ARBA00023263"/>
    </source>
</evidence>
<dbReference type="STRING" id="1354337.M983_2431"/>
<dbReference type="PANTHER" id="PTHR33420:SF3">
    <property type="entry name" value="FIMBRIAL SUBUNIT ELFA"/>
    <property type="match status" value="1"/>
</dbReference>
<organism evidence="6 7">
    <name type="scientific">Proteus myxofaciens ATCC 19692</name>
    <dbReference type="NCBI Taxonomy" id="1354337"/>
    <lineage>
        <taxon>Bacteria</taxon>
        <taxon>Pseudomonadati</taxon>
        <taxon>Pseudomonadota</taxon>
        <taxon>Gammaproteobacteria</taxon>
        <taxon>Enterobacterales</taxon>
        <taxon>Morganellaceae</taxon>
        <taxon>Proteus</taxon>
    </lineage>
</organism>
<comment type="similarity">
    <text evidence="2">Belongs to the fimbrial protein family.</text>
</comment>
<dbReference type="EMBL" id="LXEN01000116">
    <property type="protein sequence ID" value="OAT24993.1"/>
    <property type="molecule type" value="Genomic_DNA"/>
</dbReference>
<keyword evidence="7" id="KW-1185">Reference proteome</keyword>
<dbReference type="InterPro" id="IPR008966">
    <property type="entry name" value="Adhesion_dom_sf"/>
</dbReference>
<evidence type="ECO:0000256" key="3">
    <source>
        <dbReference type="ARBA" id="ARBA00022729"/>
    </source>
</evidence>